<dbReference type="GO" id="GO:0004519">
    <property type="term" value="F:endonuclease activity"/>
    <property type="evidence" value="ECO:0007669"/>
    <property type="project" value="UniProtKB-KW"/>
</dbReference>
<dbReference type="RefSeq" id="WP_005879837.1">
    <property type="nucleotide sequence ID" value="NZ_CP019430.1"/>
</dbReference>
<dbReference type="Gene3D" id="2.40.50.90">
    <property type="match status" value="1"/>
</dbReference>
<keyword evidence="5" id="KW-0732">Signal</keyword>
<feature type="compositionally biased region" description="Basic residues" evidence="4">
    <location>
        <begin position="154"/>
        <end position="180"/>
    </location>
</feature>
<dbReference type="InterPro" id="IPR016071">
    <property type="entry name" value="Staphylococal_nuclease_OB-fold"/>
</dbReference>
<evidence type="ECO:0000256" key="5">
    <source>
        <dbReference type="SAM" id="SignalP"/>
    </source>
</evidence>
<name>C3X878_OXAFO</name>
<evidence type="ECO:0000256" key="3">
    <source>
        <dbReference type="ARBA" id="ARBA00022801"/>
    </source>
</evidence>
<gene>
    <name evidence="7" type="ORF">OFBG_00432</name>
</gene>
<dbReference type="PROSITE" id="PS50830">
    <property type="entry name" value="TNASE_3"/>
    <property type="match status" value="1"/>
</dbReference>
<dbReference type="HOGENOM" id="CLU_046484_7_0_4"/>
<evidence type="ECO:0000259" key="6">
    <source>
        <dbReference type="PROSITE" id="PS50830"/>
    </source>
</evidence>
<proteinExistence type="predicted"/>
<dbReference type="PANTHER" id="PTHR12302">
    <property type="entry name" value="EBNA2 BINDING PROTEIN P100"/>
    <property type="match status" value="1"/>
</dbReference>
<feature type="region of interest" description="Disordered" evidence="4">
    <location>
        <begin position="154"/>
        <end position="200"/>
    </location>
</feature>
<dbReference type="Proteomes" id="UP000005089">
    <property type="component" value="Unassembled WGS sequence"/>
</dbReference>
<accession>C3X878</accession>
<feature type="chain" id="PRO_5030166961" evidence="5">
    <location>
        <begin position="20"/>
        <end position="200"/>
    </location>
</feature>
<feature type="domain" description="TNase-like" evidence="6">
    <location>
        <begin position="18"/>
        <end position="143"/>
    </location>
</feature>
<reference evidence="7 8" key="1">
    <citation type="submission" date="2009-02" db="EMBL/GenBank/DDBJ databases">
        <title>The Genome Sequence of Oxalobacter formigenes OXCC13.</title>
        <authorList>
            <consortium name="The Broad Institute Genome Sequencing Platform"/>
            <person name="Ward D."/>
            <person name="Young S.K."/>
            <person name="Kodira C.D."/>
            <person name="Zeng Q."/>
            <person name="Koehrsen M."/>
            <person name="Alvarado L."/>
            <person name="Berlin A."/>
            <person name="Borenstein D."/>
            <person name="Chen Z."/>
            <person name="Engels R."/>
            <person name="Freedman E."/>
            <person name="Gellesch M."/>
            <person name="Goldberg J."/>
            <person name="Griggs A."/>
            <person name="Gujja S."/>
            <person name="Heiman D."/>
            <person name="Hepburn T."/>
            <person name="Howarth C."/>
            <person name="Jen D."/>
            <person name="Larson L."/>
            <person name="Lewis B."/>
            <person name="Mehta T."/>
            <person name="Park D."/>
            <person name="Pearson M."/>
            <person name="Roberts A."/>
            <person name="Saif S."/>
            <person name="Shea T."/>
            <person name="Shenoy N."/>
            <person name="Sisk P."/>
            <person name="Stolte C."/>
            <person name="Sykes S."/>
            <person name="Walk T."/>
            <person name="White J."/>
            <person name="Yandava C."/>
            <person name="Allison M.J."/>
            <person name="Lander E."/>
            <person name="Nusbaum C."/>
            <person name="Galagan J."/>
            <person name="Birren B."/>
        </authorList>
    </citation>
    <scope>NUCLEOTIDE SEQUENCE [LARGE SCALE GENOMIC DNA]</scope>
    <source>
        <strain evidence="7 8">OXCC13</strain>
    </source>
</reference>
<evidence type="ECO:0000313" key="7">
    <source>
        <dbReference type="EMBL" id="EEO29404.1"/>
    </source>
</evidence>
<protein>
    <submittedName>
        <fullName evidence="7">Nuclease-like protein</fullName>
    </submittedName>
</protein>
<dbReference type="OrthoDB" id="9805504at2"/>
<evidence type="ECO:0000256" key="1">
    <source>
        <dbReference type="ARBA" id="ARBA00022722"/>
    </source>
</evidence>
<dbReference type="AlphaFoldDB" id="C3X878"/>
<evidence type="ECO:0000313" key="8">
    <source>
        <dbReference type="Proteomes" id="UP000005089"/>
    </source>
</evidence>
<dbReference type="InterPro" id="IPR035437">
    <property type="entry name" value="SNase_OB-fold_sf"/>
</dbReference>
<dbReference type="GO" id="GO:0016787">
    <property type="term" value="F:hydrolase activity"/>
    <property type="evidence" value="ECO:0007669"/>
    <property type="project" value="UniProtKB-KW"/>
</dbReference>
<keyword evidence="8" id="KW-1185">Reference proteome</keyword>
<dbReference type="GeneID" id="77135656"/>
<dbReference type="STRING" id="847.BRW83_1819"/>
<dbReference type="SMART" id="SM00318">
    <property type="entry name" value="SNc"/>
    <property type="match status" value="1"/>
</dbReference>
<dbReference type="SUPFAM" id="SSF50199">
    <property type="entry name" value="Staphylococcal nuclease"/>
    <property type="match status" value="1"/>
</dbReference>
<keyword evidence="1" id="KW-0540">Nuclease</keyword>
<evidence type="ECO:0000256" key="2">
    <source>
        <dbReference type="ARBA" id="ARBA00022759"/>
    </source>
</evidence>
<dbReference type="eggNOG" id="COG1525">
    <property type="taxonomic scope" value="Bacteria"/>
</dbReference>
<dbReference type="EMBL" id="GG658170">
    <property type="protein sequence ID" value="EEO29404.1"/>
    <property type="molecule type" value="Genomic_DNA"/>
</dbReference>
<dbReference type="Pfam" id="PF00565">
    <property type="entry name" value="SNase"/>
    <property type="match status" value="1"/>
</dbReference>
<keyword evidence="3" id="KW-0378">Hydrolase</keyword>
<keyword evidence="2" id="KW-0255">Endonuclease</keyword>
<evidence type="ECO:0000256" key="4">
    <source>
        <dbReference type="SAM" id="MobiDB-lite"/>
    </source>
</evidence>
<feature type="signal peptide" evidence="5">
    <location>
        <begin position="1"/>
        <end position="19"/>
    </location>
</feature>
<dbReference type="PANTHER" id="PTHR12302:SF3">
    <property type="entry name" value="SERINE_THREONINE-PROTEIN KINASE 31"/>
    <property type="match status" value="1"/>
</dbReference>
<sequence length="200" mass="22136">MRSFLLFCVLIFQVPFALAWQGVVDQVVDGDSLKIRHESGRVYNVQLYGVRTPQLSQPSGLEAKEAARKLVEGKSVNVQVINVNPNGSTVAVIAINDQYSLQAFLVGSGMAWVYDGHCDLKMCTQWNAMEQQARTAERGLWKDANPVAPWKWRAGSKKAAVAKKKTAVKRKKPVKRKKAVAKPAVQKKSASDISVDEQLK</sequence>
<organism evidence="7 8">
    <name type="scientific">Oxalobacter formigenes OXCC13</name>
    <dbReference type="NCBI Taxonomy" id="556269"/>
    <lineage>
        <taxon>Bacteria</taxon>
        <taxon>Pseudomonadati</taxon>
        <taxon>Pseudomonadota</taxon>
        <taxon>Betaproteobacteria</taxon>
        <taxon>Burkholderiales</taxon>
        <taxon>Oxalobacteraceae</taxon>
        <taxon>Oxalobacter</taxon>
    </lineage>
</organism>